<dbReference type="GeneID" id="40313737"/>
<accession>A0A3R7NVH4</accession>
<gene>
    <name evidence="2" type="ORF">Tco025E_00126</name>
</gene>
<protein>
    <submittedName>
        <fullName evidence="2">Uncharacterized protein</fullName>
    </submittedName>
</protein>
<comment type="caution">
    <text evidence="2">The sequence shown here is derived from an EMBL/GenBank/DDBJ whole genome shotgun (WGS) entry which is preliminary data.</text>
</comment>
<reference evidence="2 3" key="1">
    <citation type="journal article" date="2018" name="BMC Genomics">
        <title>Genomic comparison of Trypanosoma conorhini and Trypanosoma rangeli to Trypanosoma cruzi strains of high and low virulence.</title>
        <authorList>
            <person name="Bradwell K.R."/>
            <person name="Koparde V.N."/>
            <person name="Matveyev A.V."/>
            <person name="Serrano M.G."/>
            <person name="Alves J.M."/>
            <person name="Parikh H."/>
            <person name="Huang B."/>
            <person name="Lee V."/>
            <person name="Espinosa-Alvarez O."/>
            <person name="Ortiz P.A."/>
            <person name="Costa-Martins A.G."/>
            <person name="Teixeira M.M."/>
            <person name="Buck G.A."/>
        </authorList>
    </citation>
    <scope>NUCLEOTIDE SEQUENCE [LARGE SCALE GENOMIC DNA]</scope>
    <source>
        <strain evidence="2 3">025E</strain>
    </source>
</reference>
<dbReference type="AlphaFoldDB" id="A0A3R7NVH4"/>
<dbReference type="Proteomes" id="UP000284403">
    <property type="component" value="Unassembled WGS sequence"/>
</dbReference>
<evidence type="ECO:0000313" key="3">
    <source>
        <dbReference type="Proteomes" id="UP000284403"/>
    </source>
</evidence>
<proteinExistence type="predicted"/>
<sequence length="146" mass="16241">MDSPPCRHACKKDSVSISLMWFCFLLTLPTFLPLTCLLLLRLAPFLSSPAAAAATTICFSFCAPSFLQPARQCCCLLLKAPSQFHRERQSTVAVAVHNSLQLRPGEPVLRMLPQQPQTPVLQAPRSRPARAVAEQHRHTPRRAMLL</sequence>
<evidence type="ECO:0000313" key="2">
    <source>
        <dbReference type="EMBL" id="RNF27742.1"/>
    </source>
</evidence>
<feature type="region of interest" description="Disordered" evidence="1">
    <location>
        <begin position="116"/>
        <end position="146"/>
    </location>
</feature>
<evidence type="ECO:0000256" key="1">
    <source>
        <dbReference type="SAM" id="MobiDB-lite"/>
    </source>
</evidence>
<name>A0A3R7NVH4_9TRYP</name>
<keyword evidence="3" id="KW-1185">Reference proteome</keyword>
<dbReference type="EMBL" id="MKKU01000001">
    <property type="protein sequence ID" value="RNF27742.1"/>
    <property type="molecule type" value="Genomic_DNA"/>
</dbReference>
<dbReference type="RefSeq" id="XP_029232948.1">
    <property type="nucleotide sequence ID" value="XM_029367075.1"/>
</dbReference>
<organism evidence="2 3">
    <name type="scientific">Trypanosoma conorhini</name>
    <dbReference type="NCBI Taxonomy" id="83891"/>
    <lineage>
        <taxon>Eukaryota</taxon>
        <taxon>Discoba</taxon>
        <taxon>Euglenozoa</taxon>
        <taxon>Kinetoplastea</taxon>
        <taxon>Metakinetoplastina</taxon>
        <taxon>Trypanosomatida</taxon>
        <taxon>Trypanosomatidae</taxon>
        <taxon>Trypanosoma</taxon>
    </lineage>
</organism>